<proteinExistence type="predicted"/>
<comment type="caution">
    <text evidence="2">The sequence shown here is derived from an EMBL/GenBank/DDBJ whole genome shotgun (WGS) entry which is preliminary data.</text>
</comment>
<evidence type="ECO:0000313" key="2">
    <source>
        <dbReference type="EMBL" id="KAL0281795.1"/>
    </source>
</evidence>
<gene>
    <name evidence="2" type="ORF">Sradi_7286400</name>
</gene>
<organism evidence="2">
    <name type="scientific">Sesamum radiatum</name>
    <name type="common">Black benniseed</name>
    <dbReference type="NCBI Taxonomy" id="300843"/>
    <lineage>
        <taxon>Eukaryota</taxon>
        <taxon>Viridiplantae</taxon>
        <taxon>Streptophyta</taxon>
        <taxon>Embryophyta</taxon>
        <taxon>Tracheophyta</taxon>
        <taxon>Spermatophyta</taxon>
        <taxon>Magnoliopsida</taxon>
        <taxon>eudicotyledons</taxon>
        <taxon>Gunneridae</taxon>
        <taxon>Pentapetalae</taxon>
        <taxon>asterids</taxon>
        <taxon>lamiids</taxon>
        <taxon>Lamiales</taxon>
        <taxon>Pedaliaceae</taxon>
        <taxon>Sesamum</taxon>
    </lineage>
</organism>
<protein>
    <submittedName>
        <fullName evidence="2">Retrovirus-related Pol polyprotein from type-2 retrotransposable element R2DM</fullName>
    </submittedName>
</protein>
<dbReference type="AlphaFoldDB" id="A0AAW2IHT1"/>
<name>A0AAW2IHT1_SESRA</name>
<dbReference type="EMBL" id="JACGWJ010001562">
    <property type="protein sequence ID" value="KAL0281795.1"/>
    <property type="molecule type" value="Genomic_DNA"/>
</dbReference>
<evidence type="ECO:0000259" key="1">
    <source>
        <dbReference type="PROSITE" id="PS50878"/>
    </source>
</evidence>
<dbReference type="SUPFAM" id="SSF56672">
    <property type="entry name" value="DNA/RNA polymerases"/>
    <property type="match status" value="1"/>
</dbReference>
<dbReference type="InterPro" id="IPR043502">
    <property type="entry name" value="DNA/RNA_pol_sf"/>
</dbReference>
<reference evidence="2" key="1">
    <citation type="submission" date="2020-06" db="EMBL/GenBank/DDBJ databases">
        <authorList>
            <person name="Li T."/>
            <person name="Hu X."/>
            <person name="Zhang T."/>
            <person name="Song X."/>
            <person name="Zhang H."/>
            <person name="Dai N."/>
            <person name="Sheng W."/>
            <person name="Hou X."/>
            <person name="Wei L."/>
        </authorList>
    </citation>
    <scope>NUCLEOTIDE SEQUENCE</scope>
    <source>
        <strain evidence="2">G02</strain>
        <tissue evidence="2">Leaf</tissue>
    </source>
</reference>
<dbReference type="CDD" id="cd01650">
    <property type="entry name" value="RT_nLTR_like"/>
    <property type="match status" value="1"/>
</dbReference>
<accession>A0AAW2IHT1</accession>
<feature type="domain" description="Reverse transcriptase" evidence="1">
    <location>
        <begin position="217"/>
        <end position="496"/>
    </location>
</feature>
<dbReference type="PANTHER" id="PTHR33116">
    <property type="entry name" value="REVERSE TRANSCRIPTASE ZINC-BINDING DOMAIN-CONTAINING PROTEIN-RELATED-RELATED"/>
    <property type="match status" value="1"/>
</dbReference>
<reference evidence="2" key="2">
    <citation type="journal article" date="2024" name="Plant">
        <title>Genomic evolution and insights into agronomic trait innovations of Sesamum species.</title>
        <authorList>
            <person name="Miao H."/>
            <person name="Wang L."/>
            <person name="Qu L."/>
            <person name="Liu H."/>
            <person name="Sun Y."/>
            <person name="Le M."/>
            <person name="Wang Q."/>
            <person name="Wei S."/>
            <person name="Zheng Y."/>
            <person name="Lin W."/>
            <person name="Duan Y."/>
            <person name="Cao H."/>
            <person name="Xiong S."/>
            <person name="Wang X."/>
            <person name="Wei L."/>
            <person name="Li C."/>
            <person name="Ma Q."/>
            <person name="Ju M."/>
            <person name="Zhao R."/>
            <person name="Li G."/>
            <person name="Mu C."/>
            <person name="Tian Q."/>
            <person name="Mei H."/>
            <person name="Zhang T."/>
            <person name="Gao T."/>
            <person name="Zhang H."/>
        </authorList>
    </citation>
    <scope>NUCLEOTIDE SEQUENCE</scope>
    <source>
        <strain evidence="2">G02</strain>
    </source>
</reference>
<sequence length="881" mass="100079">MVLKCLVCVNKLKSLKPIFRAQRKVKGDLSKNVQQAKVFLDKAQVLFDVYKEGLLLQLVKMCQVLYCVSVKQERSMLQQRAKLNWLKDGDQCTKVFFRKINTRRARQHIHQIMDSTGELKSEPSQVVSEFVSYYQTLLGGVRNNRALDLSFLQPGLKHILTMEEANGLVSAVSLDEIKEAFFDISEDSAPGPDGYTSAFFKAAWPIIGRDVGAAVMEFFQSGRILKQVNATLLVLIPKVPLPARVSDFRPIACCNVIYKAITKLLVRRMQQVLPLLIDCSQNAFIPGRSIADNVMLAQELLSGYNLKRLPPRCTIKVDIQKAYDSVSWDFVLEGLRIFNFPSSFIGWIEQCITTVTYSVSLNGSIHGFFQGARGIRQGDPMSPYLFVIVMEYGTFCLSCAFRILTDFLYHWKCRELGILNLCFADDVLIFCSADTQSASIIKQSLAEFAILSGLQVNPHKSQVILSKSVQSERQAILDIMGYQAGMLPIKYLGVPLVASRLSIEDCKPLLHKIDKRLAGWGQLTLSFAGRTQLIKSVLSSLHMYWASVFILPKSITNAIESRLRTFLWQGATGKGVAKVAWRKYANQRRKGGLGLEGLRNQSIWTYHSSNSSWCWKKLIKLSSLMRPGLDYQVGDGQQFMVWTDIWHPQGPLLRSFPRGPSITGLPADSLLRTVMLHGTWNWPSECDFDIQDIISSLPIIHPNQPDTKMENSDWKLHYSGSVCYAPASVPPALLERLTTMDRIWMEQQDTGCVLCGGLLLESHEHLFFHCPYAEHCINILKSVARFQWPGLGWKRDIIWASKRWRGKHLLNAAARTLLASLVYNLWMERNRRRFTSTAASADLIAMRAIEDVRYRIISESIRPSLQRFNLYRIWKIPWDRA</sequence>
<dbReference type="PROSITE" id="PS50878">
    <property type="entry name" value="RT_POL"/>
    <property type="match status" value="1"/>
</dbReference>
<dbReference type="PANTHER" id="PTHR33116:SF76">
    <property type="entry name" value="DUF4283 DOMAIN-CONTAINING PROTEIN"/>
    <property type="match status" value="1"/>
</dbReference>
<dbReference type="InterPro" id="IPR000477">
    <property type="entry name" value="RT_dom"/>
</dbReference>
<dbReference type="Pfam" id="PF00078">
    <property type="entry name" value="RVT_1"/>
    <property type="match status" value="1"/>
</dbReference>